<keyword evidence="5" id="KW-0378">Hydrolase</keyword>
<keyword evidence="7 8" id="KW-0472">Membrane</keyword>
<keyword evidence="6 8" id="KW-1133">Transmembrane helix</keyword>
<dbReference type="EMBL" id="UINC01016646">
    <property type="protein sequence ID" value="SVA69160.1"/>
    <property type="molecule type" value="Genomic_DNA"/>
</dbReference>
<sequence>CSALQSMIVFVGAIVALSSVPWNRRLRALFIALPTIHVL</sequence>
<keyword evidence="3" id="KW-0645">Protease</keyword>
<comment type="subcellular location">
    <subcellularLocation>
        <location evidence="1">Cell membrane</location>
        <topology evidence="1">Multi-pass membrane protein</topology>
    </subcellularLocation>
</comment>
<dbReference type="GO" id="GO:0008233">
    <property type="term" value="F:peptidase activity"/>
    <property type="evidence" value="ECO:0007669"/>
    <property type="project" value="UniProtKB-KW"/>
</dbReference>
<proteinExistence type="predicted"/>
<dbReference type="NCBIfam" id="TIGR04178">
    <property type="entry name" value="exo_archaeo"/>
    <property type="match status" value="1"/>
</dbReference>
<reference evidence="9" key="1">
    <citation type="submission" date="2018-05" db="EMBL/GenBank/DDBJ databases">
        <authorList>
            <person name="Lanie J.A."/>
            <person name="Ng W.-L."/>
            <person name="Kazmierczak K.M."/>
            <person name="Andrzejewski T.M."/>
            <person name="Davidsen T.M."/>
            <person name="Wayne K.J."/>
            <person name="Tettelin H."/>
            <person name="Glass J.I."/>
            <person name="Rusch D."/>
            <person name="Podicherti R."/>
            <person name="Tsui H.-C.T."/>
            <person name="Winkler M.E."/>
        </authorList>
    </citation>
    <scope>NUCLEOTIDE SEQUENCE</scope>
</reference>
<name>A0A381XX03_9ZZZZ</name>
<feature type="transmembrane region" description="Helical" evidence="8">
    <location>
        <begin position="6"/>
        <end position="23"/>
    </location>
</feature>
<evidence type="ECO:0000256" key="1">
    <source>
        <dbReference type="ARBA" id="ARBA00004651"/>
    </source>
</evidence>
<evidence type="ECO:0000256" key="4">
    <source>
        <dbReference type="ARBA" id="ARBA00022692"/>
    </source>
</evidence>
<dbReference type="GO" id="GO:0006508">
    <property type="term" value="P:proteolysis"/>
    <property type="evidence" value="ECO:0007669"/>
    <property type="project" value="UniProtKB-KW"/>
</dbReference>
<gene>
    <name evidence="9" type="ORF">METZ01_LOCUS122014</name>
</gene>
<evidence type="ECO:0000256" key="7">
    <source>
        <dbReference type="ARBA" id="ARBA00023136"/>
    </source>
</evidence>
<protein>
    <submittedName>
        <fullName evidence="9">Uncharacterized protein</fullName>
    </submittedName>
</protein>
<evidence type="ECO:0000313" key="9">
    <source>
        <dbReference type="EMBL" id="SVA69160.1"/>
    </source>
</evidence>
<dbReference type="GO" id="GO:0005886">
    <property type="term" value="C:plasma membrane"/>
    <property type="evidence" value="ECO:0007669"/>
    <property type="project" value="UniProtKB-SubCell"/>
</dbReference>
<evidence type="ECO:0000256" key="6">
    <source>
        <dbReference type="ARBA" id="ARBA00022989"/>
    </source>
</evidence>
<organism evidence="9">
    <name type="scientific">marine metagenome</name>
    <dbReference type="NCBI Taxonomy" id="408172"/>
    <lineage>
        <taxon>unclassified sequences</taxon>
        <taxon>metagenomes</taxon>
        <taxon>ecological metagenomes</taxon>
    </lineage>
</organism>
<feature type="non-terminal residue" evidence="9">
    <location>
        <position position="1"/>
    </location>
</feature>
<evidence type="ECO:0000256" key="5">
    <source>
        <dbReference type="ARBA" id="ARBA00022801"/>
    </source>
</evidence>
<dbReference type="AlphaFoldDB" id="A0A381XX03"/>
<accession>A0A381XX03</accession>
<dbReference type="InterPro" id="IPR026392">
    <property type="entry name" value="Exo/Archaeosortase_dom"/>
</dbReference>
<feature type="non-terminal residue" evidence="9">
    <location>
        <position position="39"/>
    </location>
</feature>
<keyword evidence="2" id="KW-1003">Cell membrane</keyword>
<evidence type="ECO:0000256" key="3">
    <source>
        <dbReference type="ARBA" id="ARBA00022670"/>
    </source>
</evidence>
<keyword evidence="4 8" id="KW-0812">Transmembrane</keyword>
<evidence type="ECO:0000256" key="2">
    <source>
        <dbReference type="ARBA" id="ARBA00022475"/>
    </source>
</evidence>
<evidence type="ECO:0000256" key="8">
    <source>
        <dbReference type="SAM" id="Phobius"/>
    </source>
</evidence>